<dbReference type="GO" id="GO:0008168">
    <property type="term" value="F:methyltransferase activity"/>
    <property type="evidence" value="ECO:0007669"/>
    <property type="project" value="InterPro"/>
</dbReference>
<dbReference type="RefSeq" id="WP_169323238.1">
    <property type="nucleotide sequence ID" value="NZ_JABCJJ010000003.1"/>
</dbReference>
<dbReference type="CDD" id="cd02440">
    <property type="entry name" value="AdoMet_MTases"/>
    <property type="match status" value="1"/>
</dbReference>
<dbReference type="Pfam" id="PF05175">
    <property type="entry name" value="MTS"/>
    <property type="match status" value="1"/>
</dbReference>
<dbReference type="AlphaFoldDB" id="A0A7Y0QFK9"/>
<comment type="caution">
    <text evidence="2">The sequence shown here is derived from an EMBL/GenBank/DDBJ whole genome shotgun (WGS) entry which is preliminary data.</text>
</comment>
<dbReference type="InterPro" id="IPR050320">
    <property type="entry name" value="N5-glutamine_MTase"/>
</dbReference>
<dbReference type="NCBIfam" id="TIGR03704">
    <property type="entry name" value="PrmC_rel_meth"/>
    <property type="match status" value="1"/>
</dbReference>
<evidence type="ECO:0000259" key="1">
    <source>
        <dbReference type="Pfam" id="PF05175"/>
    </source>
</evidence>
<organism evidence="2 3">
    <name type="scientific">Cellulomonas fimi</name>
    <dbReference type="NCBI Taxonomy" id="1708"/>
    <lineage>
        <taxon>Bacteria</taxon>
        <taxon>Bacillati</taxon>
        <taxon>Actinomycetota</taxon>
        <taxon>Actinomycetes</taxon>
        <taxon>Micrococcales</taxon>
        <taxon>Cellulomonadaceae</taxon>
        <taxon>Cellulomonas</taxon>
    </lineage>
</organism>
<accession>A0A7Y0QFK9</accession>
<protein>
    <recommendedName>
        <fullName evidence="1">Methyltransferase small domain-containing protein</fullName>
    </recommendedName>
</protein>
<name>A0A7Y0QFK9_CELFI</name>
<dbReference type="Gene3D" id="3.40.50.150">
    <property type="entry name" value="Vaccinia Virus protein VP39"/>
    <property type="match status" value="1"/>
</dbReference>
<dbReference type="SUPFAM" id="SSF53335">
    <property type="entry name" value="S-adenosyl-L-methionine-dependent methyltransferases"/>
    <property type="match status" value="1"/>
</dbReference>
<dbReference type="PANTHER" id="PTHR18895:SF74">
    <property type="entry name" value="MTRF1L RELEASE FACTOR GLUTAMINE METHYLTRANSFERASE"/>
    <property type="match status" value="1"/>
</dbReference>
<sequence>MPEAPDDVAGPVVATLRAAGCVYAEDEAALLVAAAATPAELDLLVERRASGVPLELVLGWAELSGLRVAVEPGVFVPRRRTELLVAEAVLLGEQRARPGASAATARGLVLVDLCCGSGAIGLAVATGLAANGVAGVELHAVDIQPAAVACARRNLVAVGGRAHLGDLDAPLPPEIRGLVDLLVANAPYVPTAEIPLLPAEARLYEPRVTLDGGADGLDVQRRVIAAAPRLLATGGHVLVESSGLQAPRTVQAMTRAGLLARVVRSADLDATVVVGTRPV</sequence>
<dbReference type="InterPro" id="IPR007848">
    <property type="entry name" value="Small_mtfrase_dom"/>
</dbReference>
<proteinExistence type="predicted"/>
<gene>
    <name evidence="2" type="ORF">HIR71_02795</name>
</gene>
<evidence type="ECO:0000313" key="3">
    <source>
        <dbReference type="Proteomes" id="UP000562124"/>
    </source>
</evidence>
<dbReference type="Proteomes" id="UP000562124">
    <property type="component" value="Unassembled WGS sequence"/>
</dbReference>
<dbReference type="EMBL" id="JABCJJ010000003">
    <property type="protein sequence ID" value="NMR19156.1"/>
    <property type="molecule type" value="Genomic_DNA"/>
</dbReference>
<reference evidence="2 3" key="1">
    <citation type="submission" date="2020-04" db="EMBL/GenBank/DDBJ databases">
        <title>Sequencing and Assembly of C. fimi.</title>
        <authorList>
            <person name="Ramsey A.R."/>
        </authorList>
    </citation>
    <scope>NUCLEOTIDE SEQUENCE [LARGE SCALE GENOMIC DNA]</scope>
    <source>
        <strain evidence="2 3">SB</strain>
    </source>
</reference>
<dbReference type="InterPro" id="IPR029063">
    <property type="entry name" value="SAM-dependent_MTases_sf"/>
</dbReference>
<feature type="domain" description="Methyltransferase small" evidence="1">
    <location>
        <begin position="109"/>
        <end position="188"/>
    </location>
</feature>
<dbReference type="PANTHER" id="PTHR18895">
    <property type="entry name" value="HEMK METHYLTRANSFERASE"/>
    <property type="match status" value="1"/>
</dbReference>
<evidence type="ECO:0000313" key="2">
    <source>
        <dbReference type="EMBL" id="NMR19156.1"/>
    </source>
</evidence>
<dbReference type="InterPro" id="IPR022446">
    <property type="entry name" value="MeTrfrase_put"/>
</dbReference>
<keyword evidence="3" id="KW-1185">Reference proteome</keyword>